<dbReference type="PATRIC" id="fig|576611.7.peg.1011"/>
<name>A0A0E3V1A7_9BURK</name>
<dbReference type="STRING" id="1835254.CL55_00009950"/>
<dbReference type="KEGG" id="pdq:CL55_00009950"/>
<evidence type="ECO:0008006" key="3">
    <source>
        <dbReference type="Google" id="ProtNLM"/>
    </source>
</evidence>
<proteinExistence type="predicted"/>
<organism evidence="1 2">
    <name type="scientific">Polynucleobacter duraquae</name>
    <dbReference type="NCBI Taxonomy" id="1835254"/>
    <lineage>
        <taxon>Bacteria</taxon>
        <taxon>Pseudomonadati</taxon>
        <taxon>Pseudomonadota</taxon>
        <taxon>Betaproteobacteria</taxon>
        <taxon>Burkholderiales</taxon>
        <taxon>Burkholderiaceae</taxon>
        <taxon>Polynucleobacter</taxon>
    </lineage>
</organism>
<gene>
    <name evidence="1" type="ORF">CL55_00009950</name>
</gene>
<dbReference type="AlphaFoldDB" id="A0A0E3V1A7"/>
<keyword evidence="2" id="KW-1185">Reference proteome</keyword>
<accession>A0A0E3V1A7</accession>
<protein>
    <recommendedName>
        <fullName evidence="3">Lipoprotein</fullName>
    </recommendedName>
</protein>
<dbReference type="PROSITE" id="PS51257">
    <property type="entry name" value="PROKAR_LIPOPROTEIN"/>
    <property type="match status" value="1"/>
</dbReference>
<dbReference type="Proteomes" id="UP000061135">
    <property type="component" value="Chromosome"/>
</dbReference>
<dbReference type="EMBL" id="CP007501">
    <property type="protein sequence ID" value="AKD25328.1"/>
    <property type="molecule type" value="Genomic_DNA"/>
</dbReference>
<sequence>MNLKSLFLVLMLGLVGCTTIVKPQPTKVIEPYRDLNTYLHGHWIILAESLNIDWFYDPQSLMMDEDYTISFWSYWTPNQLKRSIAIESARKAIPAKDLSDSINISMGDEALFDREAIGPYLQKINCFTNTQLSESLINQSCDLGPNPSAGMIAPGSSECWHFIKPQTAMAYIKTRVCGRKFVMDANTNYFLYQNGQLPSKIIKDANRVADTPGGQRTTARLFEVINNEYIVVDIKNNIREMRIASSVLDKQGAHDSDYVYRANCNDDTDSLTQIGQPNVGMRKIGNPSSLSGVAFNRICGDHGAYMTQVKSFKK</sequence>
<evidence type="ECO:0000313" key="2">
    <source>
        <dbReference type="Proteomes" id="UP000061135"/>
    </source>
</evidence>
<evidence type="ECO:0000313" key="1">
    <source>
        <dbReference type="EMBL" id="AKD25328.1"/>
    </source>
</evidence>
<dbReference type="HOGENOM" id="CLU_885233_0_0_4"/>
<reference evidence="1 2" key="1">
    <citation type="submission" date="2014-03" db="EMBL/GenBank/DDBJ databases">
        <title>Genome of Polynucleobacter strain MWH-MoK4.</title>
        <authorList>
            <person name="Hahn M.W."/>
        </authorList>
    </citation>
    <scope>NUCLEOTIDE SEQUENCE [LARGE SCALE GENOMIC DNA]</scope>
    <source>
        <strain evidence="1 2">MWH-MoK4</strain>
    </source>
</reference>